<dbReference type="PANTHER" id="PTHR30305">
    <property type="entry name" value="PROTEIN YJDM-RELATED"/>
    <property type="match status" value="1"/>
</dbReference>
<comment type="catalytic activity">
    <reaction evidence="1">
        <text>[HPr protein]-L-serine + ATP = [HPr protein]-O-phospho-L-serine + ADP + H(+)</text>
        <dbReference type="Rhea" id="RHEA:46600"/>
        <dbReference type="Rhea" id="RHEA-COMP:11602"/>
        <dbReference type="Rhea" id="RHEA-COMP:11603"/>
        <dbReference type="ChEBI" id="CHEBI:15378"/>
        <dbReference type="ChEBI" id="CHEBI:29999"/>
        <dbReference type="ChEBI" id="CHEBI:30616"/>
        <dbReference type="ChEBI" id="CHEBI:83421"/>
        <dbReference type="ChEBI" id="CHEBI:456216"/>
    </reaction>
</comment>
<dbReference type="CDD" id="cd01918">
    <property type="entry name" value="HprK_C"/>
    <property type="match status" value="1"/>
</dbReference>
<keyword evidence="3" id="KW-0723">Serine/threonine-protein kinase</keyword>
<dbReference type="KEGG" id="efr:EFREU_v1c06390"/>
<dbReference type="InterPro" id="IPR011126">
    <property type="entry name" value="Hpr_kin/Pase_Hpr_N"/>
</dbReference>
<evidence type="ECO:0000256" key="7">
    <source>
        <dbReference type="ARBA" id="ARBA00022840"/>
    </source>
</evidence>
<dbReference type="Gene3D" id="3.40.1390.20">
    <property type="entry name" value="HprK N-terminal domain-like"/>
    <property type="match status" value="1"/>
</dbReference>
<dbReference type="Proteomes" id="UP000232222">
    <property type="component" value="Chromosome"/>
</dbReference>
<evidence type="ECO:0000256" key="6">
    <source>
        <dbReference type="ARBA" id="ARBA00022777"/>
    </source>
</evidence>
<dbReference type="NCBIfam" id="TIGR00679">
    <property type="entry name" value="hpr-ser"/>
    <property type="match status" value="1"/>
</dbReference>
<evidence type="ECO:0000256" key="3">
    <source>
        <dbReference type="ARBA" id="ARBA00022527"/>
    </source>
</evidence>
<organism evidence="12 13">
    <name type="scientific">Entomoplasma freundtii</name>
    <dbReference type="NCBI Taxonomy" id="74700"/>
    <lineage>
        <taxon>Bacteria</taxon>
        <taxon>Bacillati</taxon>
        <taxon>Mycoplasmatota</taxon>
        <taxon>Mollicutes</taxon>
        <taxon>Entomoplasmatales</taxon>
        <taxon>Entomoplasmataceae</taxon>
        <taxon>Entomoplasma</taxon>
    </lineage>
</organism>
<protein>
    <submittedName>
        <fullName evidence="12">HPr kinase/phosphorylase</fullName>
    </submittedName>
</protein>
<evidence type="ECO:0000256" key="1">
    <source>
        <dbReference type="ARBA" id="ARBA00001120"/>
    </source>
</evidence>
<evidence type="ECO:0000256" key="5">
    <source>
        <dbReference type="ARBA" id="ARBA00022741"/>
    </source>
</evidence>
<dbReference type="Pfam" id="PF07475">
    <property type="entry name" value="Hpr_kinase_C"/>
    <property type="match status" value="1"/>
</dbReference>
<evidence type="ECO:0000256" key="8">
    <source>
        <dbReference type="ARBA" id="ARBA00023268"/>
    </source>
</evidence>
<evidence type="ECO:0000259" key="11">
    <source>
        <dbReference type="Pfam" id="PF07475"/>
    </source>
</evidence>
<keyword evidence="5" id="KW-0547">Nucleotide-binding</keyword>
<reference evidence="12 13" key="1">
    <citation type="submission" date="2017-11" db="EMBL/GenBank/DDBJ databases">
        <title>Genome sequence of Entomoplasma freundtii BARC 318 (ATCC 51999).</title>
        <authorList>
            <person name="Lo W.-S."/>
            <person name="Gasparich G.E."/>
            <person name="Kuo C.-H."/>
        </authorList>
    </citation>
    <scope>NUCLEOTIDE SEQUENCE [LARGE SCALE GENOMIC DNA]</scope>
    <source>
        <strain evidence="12 13">BARC 318</strain>
    </source>
</reference>
<name>A0A2K8NS70_9MOLU</name>
<dbReference type="GO" id="GO:0005524">
    <property type="term" value="F:ATP binding"/>
    <property type="evidence" value="ECO:0007669"/>
    <property type="project" value="UniProtKB-KW"/>
</dbReference>
<dbReference type="Gene3D" id="3.40.50.300">
    <property type="entry name" value="P-loop containing nucleotide triphosphate hydrolases"/>
    <property type="match status" value="1"/>
</dbReference>
<feature type="domain" description="HPr kinase/phosphorylase C-terminal" evidence="11">
    <location>
        <begin position="134"/>
        <end position="292"/>
    </location>
</feature>
<comment type="catalytic activity">
    <reaction evidence="9">
        <text>[HPr protein]-O-phospho-L-serine + phosphate + H(+) = [HPr protein]-L-serine + diphosphate</text>
        <dbReference type="Rhea" id="RHEA:46604"/>
        <dbReference type="Rhea" id="RHEA-COMP:11602"/>
        <dbReference type="Rhea" id="RHEA-COMP:11603"/>
        <dbReference type="ChEBI" id="CHEBI:15378"/>
        <dbReference type="ChEBI" id="CHEBI:29999"/>
        <dbReference type="ChEBI" id="CHEBI:33019"/>
        <dbReference type="ChEBI" id="CHEBI:43474"/>
        <dbReference type="ChEBI" id="CHEBI:83421"/>
    </reaction>
</comment>
<dbReference type="GO" id="GO:0006109">
    <property type="term" value="P:regulation of carbohydrate metabolic process"/>
    <property type="evidence" value="ECO:0007669"/>
    <property type="project" value="InterPro"/>
</dbReference>
<dbReference type="Pfam" id="PF02603">
    <property type="entry name" value="Hpr_kinase_N"/>
    <property type="match status" value="1"/>
</dbReference>
<evidence type="ECO:0000313" key="12">
    <source>
        <dbReference type="EMBL" id="ATZ16659.1"/>
    </source>
</evidence>
<dbReference type="InterPro" id="IPR011104">
    <property type="entry name" value="Hpr_kin/Pase_C"/>
</dbReference>
<sequence length="310" mass="34833">MKRLTLDKIVRKFNLKVEAGRDKLTTTLIKANGVNRAGLELTGFFRPNDPHAHRIVLMSSKEFSYISQFNHDEKVTKYEALMASGIPGIIITKKYKDRVLIEVARKLDFPVLETNAILTSEFSQRLGDYIDEFLAPQTEVHASLVNIYGKGILLLGRSGIGKSEITLDLIKKNHLFVGDDRIVVTNKNNRLFGKSSPILKNLVEVRGIGIIDISLTNGYQIIMEETNIDLVIELFNFKTGEVDNTDRLGNEYQTYKILSLEVPLIRIPVSSGRNLANIIESAVAQLKINEAHLKPDPITLMNSRLKAMTD</sequence>
<dbReference type="OrthoDB" id="9778803at2"/>
<accession>A0A2K8NS70</accession>
<dbReference type="GO" id="GO:0004674">
    <property type="term" value="F:protein serine/threonine kinase activity"/>
    <property type="evidence" value="ECO:0007669"/>
    <property type="project" value="UniProtKB-KW"/>
</dbReference>
<dbReference type="SUPFAM" id="SSF75138">
    <property type="entry name" value="HprK N-terminal domain-like"/>
    <property type="match status" value="1"/>
</dbReference>
<gene>
    <name evidence="12" type="primary">hprK</name>
    <name evidence="12" type="ORF">EFREU_v1c06390</name>
</gene>
<keyword evidence="6 12" id="KW-0418">Kinase</keyword>
<dbReference type="InterPro" id="IPR003755">
    <property type="entry name" value="HPr(Ser)_kin/Pase"/>
</dbReference>
<evidence type="ECO:0000256" key="9">
    <source>
        <dbReference type="ARBA" id="ARBA00047657"/>
    </source>
</evidence>
<dbReference type="GO" id="GO:0000155">
    <property type="term" value="F:phosphorelay sensor kinase activity"/>
    <property type="evidence" value="ECO:0007669"/>
    <property type="project" value="InterPro"/>
</dbReference>
<comment type="similarity">
    <text evidence="2">Belongs to the HPrK/P family.</text>
</comment>
<keyword evidence="7" id="KW-0067">ATP-binding</keyword>
<dbReference type="SUPFAM" id="SSF53795">
    <property type="entry name" value="PEP carboxykinase-like"/>
    <property type="match status" value="1"/>
</dbReference>
<evidence type="ECO:0000256" key="2">
    <source>
        <dbReference type="ARBA" id="ARBA00006883"/>
    </source>
</evidence>
<evidence type="ECO:0000259" key="10">
    <source>
        <dbReference type="Pfam" id="PF02603"/>
    </source>
</evidence>
<dbReference type="AlphaFoldDB" id="A0A2K8NS70"/>
<proteinExistence type="inferred from homology"/>
<keyword evidence="13" id="KW-1185">Reference proteome</keyword>
<dbReference type="EMBL" id="CP024962">
    <property type="protein sequence ID" value="ATZ16659.1"/>
    <property type="molecule type" value="Genomic_DNA"/>
</dbReference>
<evidence type="ECO:0000313" key="13">
    <source>
        <dbReference type="Proteomes" id="UP000232222"/>
    </source>
</evidence>
<dbReference type="InterPro" id="IPR027417">
    <property type="entry name" value="P-loop_NTPase"/>
</dbReference>
<dbReference type="InterPro" id="IPR028979">
    <property type="entry name" value="Ser_kin/Pase_Hpr-like_N_sf"/>
</dbReference>
<keyword evidence="4" id="KW-0808">Transferase</keyword>
<dbReference type="PANTHER" id="PTHR30305:SF1">
    <property type="entry name" value="HPR KINASE_PHOSPHORYLASE"/>
    <property type="match status" value="1"/>
</dbReference>
<keyword evidence="8" id="KW-0511">Multifunctional enzyme</keyword>
<feature type="domain" description="HPr(Ser) kinase/phosphorylase N-terminal" evidence="10">
    <location>
        <begin position="5"/>
        <end position="130"/>
    </location>
</feature>
<evidence type="ECO:0000256" key="4">
    <source>
        <dbReference type="ARBA" id="ARBA00022679"/>
    </source>
</evidence>
<dbReference type="RefSeq" id="WP_100609742.1">
    <property type="nucleotide sequence ID" value="NZ_CP024962.1"/>
</dbReference>